<keyword evidence="2" id="KW-1133">Transmembrane helix</keyword>
<gene>
    <name evidence="3" type="ORF">BU14_0058s0038</name>
</gene>
<dbReference type="AlphaFoldDB" id="A0A1X6PGZ1"/>
<evidence type="ECO:0000313" key="3">
    <source>
        <dbReference type="EMBL" id="OSX80127.1"/>
    </source>
</evidence>
<keyword evidence="4" id="KW-1185">Reference proteome</keyword>
<feature type="transmembrane region" description="Helical" evidence="2">
    <location>
        <begin position="212"/>
        <end position="231"/>
    </location>
</feature>
<feature type="region of interest" description="Disordered" evidence="1">
    <location>
        <begin position="551"/>
        <end position="598"/>
    </location>
</feature>
<name>A0A1X6PGZ1_PORUM</name>
<feature type="compositionally biased region" description="Low complexity" evidence="1">
    <location>
        <begin position="107"/>
        <end position="116"/>
    </location>
</feature>
<keyword evidence="2" id="KW-0472">Membrane</keyword>
<evidence type="ECO:0000313" key="4">
    <source>
        <dbReference type="Proteomes" id="UP000218209"/>
    </source>
</evidence>
<keyword evidence="2" id="KW-0812">Transmembrane</keyword>
<organism evidence="3 4">
    <name type="scientific">Porphyra umbilicalis</name>
    <name type="common">Purple laver</name>
    <name type="synonym">Red alga</name>
    <dbReference type="NCBI Taxonomy" id="2786"/>
    <lineage>
        <taxon>Eukaryota</taxon>
        <taxon>Rhodophyta</taxon>
        <taxon>Bangiophyceae</taxon>
        <taxon>Bangiales</taxon>
        <taxon>Bangiaceae</taxon>
        <taxon>Porphyra</taxon>
    </lineage>
</organism>
<feature type="region of interest" description="Disordered" evidence="1">
    <location>
        <begin position="73"/>
        <end position="116"/>
    </location>
</feature>
<reference evidence="3 4" key="1">
    <citation type="submission" date="2017-03" db="EMBL/GenBank/DDBJ databases">
        <title>WGS assembly of Porphyra umbilicalis.</title>
        <authorList>
            <person name="Brawley S.H."/>
            <person name="Blouin N.A."/>
            <person name="Ficko-Blean E."/>
            <person name="Wheeler G.L."/>
            <person name="Lohr M."/>
            <person name="Goodson H.V."/>
            <person name="Jenkins J.W."/>
            <person name="Blaby-Haas C.E."/>
            <person name="Helliwell K.E."/>
            <person name="Chan C."/>
            <person name="Marriage T."/>
            <person name="Bhattacharya D."/>
            <person name="Klein A.S."/>
            <person name="Badis Y."/>
            <person name="Brodie J."/>
            <person name="Cao Y."/>
            <person name="Collen J."/>
            <person name="Dittami S.M."/>
            <person name="Gachon C.M."/>
            <person name="Green B.R."/>
            <person name="Karpowicz S."/>
            <person name="Kim J.W."/>
            <person name="Kudahl U."/>
            <person name="Lin S."/>
            <person name="Michel G."/>
            <person name="Mittag M."/>
            <person name="Olson B.J."/>
            <person name="Pangilinan J."/>
            <person name="Peng Y."/>
            <person name="Qiu H."/>
            <person name="Shu S."/>
            <person name="Singer J.T."/>
            <person name="Smith A.G."/>
            <person name="Sprecher B.N."/>
            <person name="Wagner V."/>
            <person name="Wang W."/>
            <person name="Wang Z.-Y."/>
            <person name="Yan J."/>
            <person name="Yarish C."/>
            <person name="Zoeuner-Riek S."/>
            <person name="Zhuang Y."/>
            <person name="Zou Y."/>
            <person name="Lindquist E.A."/>
            <person name="Grimwood J."/>
            <person name="Barry K."/>
            <person name="Rokhsar D.S."/>
            <person name="Schmutz J."/>
            <person name="Stiller J.W."/>
            <person name="Grossman A.R."/>
            <person name="Prochnik S.E."/>
        </authorList>
    </citation>
    <scope>NUCLEOTIDE SEQUENCE [LARGE SCALE GENOMIC DNA]</scope>
    <source>
        <strain evidence="3">4086291</strain>
    </source>
</reference>
<feature type="region of interest" description="Disordered" evidence="1">
    <location>
        <begin position="282"/>
        <end position="361"/>
    </location>
</feature>
<feature type="transmembrane region" description="Helical" evidence="2">
    <location>
        <begin position="243"/>
        <end position="263"/>
    </location>
</feature>
<feature type="region of interest" description="Disordered" evidence="1">
    <location>
        <begin position="615"/>
        <end position="656"/>
    </location>
</feature>
<evidence type="ECO:0000256" key="1">
    <source>
        <dbReference type="SAM" id="MobiDB-lite"/>
    </source>
</evidence>
<evidence type="ECO:0000256" key="2">
    <source>
        <dbReference type="SAM" id="Phobius"/>
    </source>
</evidence>
<feature type="compositionally biased region" description="Basic and acidic residues" evidence="1">
    <location>
        <begin position="484"/>
        <end position="493"/>
    </location>
</feature>
<feature type="compositionally biased region" description="Low complexity" evidence="1">
    <location>
        <begin position="640"/>
        <end position="653"/>
    </location>
</feature>
<feature type="compositionally biased region" description="Basic and acidic residues" evidence="1">
    <location>
        <begin position="289"/>
        <end position="330"/>
    </location>
</feature>
<dbReference type="Proteomes" id="UP000218209">
    <property type="component" value="Unassembled WGS sequence"/>
</dbReference>
<protein>
    <submittedName>
        <fullName evidence="3">Uncharacterized protein</fullName>
    </submittedName>
</protein>
<dbReference type="EMBL" id="KV918780">
    <property type="protein sequence ID" value="OSX80127.1"/>
    <property type="molecule type" value="Genomic_DNA"/>
</dbReference>
<proteinExistence type="predicted"/>
<feature type="compositionally biased region" description="Polar residues" evidence="1">
    <location>
        <begin position="337"/>
        <end position="351"/>
    </location>
</feature>
<feature type="compositionally biased region" description="Pro residues" evidence="1">
    <location>
        <begin position="552"/>
        <end position="564"/>
    </location>
</feature>
<feature type="region of interest" description="Disordered" evidence="1">
    <location>
        <begin position="470"/>
        <end position="516"/>
    </location>
</feature>
<accession>A0A1X6PGZ1</accession>
<sequence length="677" mass="73335">MSSTHTSNKRTCDNEKKSVVIPQAYTAATGLTLIVPCVQTYRQLRHAVAATGGARRAFSLPGRGVAGMIIKGRRRRTQSHTTRALEPRARAGRHDERRGSTRRARPTRATDVAGTAGVASVSSSHATFIPKFHPTASRAARLAGIRRVPRGRRSPTAVTITVELAEMDRAVGARSVAASDHCVWTSYRRAGIKTTTRATSARRFDGAGLNGVAMRVVLLLGTVLVDVLVLLDAADGTVLVDVLVVLVATDVSFVGQLLLAACAKLHARVLLSISQQLREDGVVVPSATDPRHGGAQPRDEAPPPTASERKDGTRQTHVGRDEGGMEERKPSGWGRIVTSTGHEGGVTNRSNGGKRAPYSDVRRREDALEMCLQHRTAEHPIRGGVTMIEHVMSCGLCHTSRPFELSMHPHAAAADPSCDARLPVCVTVGSRDVVAAPRAAHRCPTPRAHQRPFALTRRHRVSWLLRVPPTAAPLPAPTNFPSRRRGDAVCRDRSNRRRPLPHPPRPPTSHRADAATPCDVAAPRAAYRCPTRRADQLPIAPTRRRRVSWPLRLPPTAAPPPAPTNVPSRRRGDAVSRGRPACRGPLPHHPRTPTSHRADAETPCVMAAPLAAHRCPTTRAHQRPIAPTRRRRVPWPPGVPRTAAPPTAPTNVPSRRVGDAVCRGRFACRLPLPHHPR</sequence>
<feature type="compositionally biased region" description="Basic and acidic residues" evidence="1">
    <location>
        <begin position="83"/>
        <end position="99"/>
    </location>
</feature>